<dbReference type="RefSeq" id="WP_393012294.1">
    <property type="nucleotide sequence ID" value="NZ_JAZAQF010000054.1"/>
</dbReference>
<evidence type="ECO:0008006" key="4">
    <source>
        <dbReference type="Google" id="ProtNLM"/>
    </source>
</evidence>
<protein>
    <recommendedName>
        <fullName evidence="4">Shufflon system plasmid conjugative transfer pilus tip adhesin PilV</fullName>
    </recommendedName>
</protein>
<evidence type="ECO:0000313" key="2">
    <source>
        <dbReference type="EMBL" id="MFG3817751.1"/>
    </source>
</evidence>
<accession>A0ABW7C9B4</accession>
<evidence type="ECO:0000256" key="1">
    <source>
        <dbReference type="SAM" id="MobiDB-lite"/>
    </source>
</evidence>
<proteinExistence type="predicted"/>
<organism evidence="2 3">
    <name type="scientific">Limnothrix redekei LRLZ20PSL1</name>
    <dbReference type="NCBI Taxonomy" id="3112953"/>
    <lineage>
        <taxon>Bacteria</taxon>
        <taxon>Bacillati</taxon>
        <taxon>Cyanobacteriota</taxon>
        <taxon>Cyanophyceae</taxon>
        <taxon>Pseudanabaenales</taxon>
        <taxon>Pseudanabaenaceae</taxon>
        <taxon>Limnothrix</taxon>
    </lineage>
</organism>
<keyword evidence="3" id="KW-1185">Reference proteome</keyword>
<feature type="region of interest" description="Disordered" evidence="1">
    <location>
        <begin position="1"/>
        <end position="20"/>
    </location>
</feature>
<sequence>QNLPEPNRSPPEIDRAQTAPVAAGSTLDLSGNTNGITINKTNSSGAGTGMGYETILEMVLNATPTVADAAATSATTRHITLTSGTLKISGTATWATQGPNVSGLSVPANAGLWLNNSNVTIHGGNYSISYDGYMRFSAGNYNVGTSSGNALTIQNSSGANLPQFIIDGGTVDIAGRFEWNQTGPICLFAMSSGTLNVATIGSASSNPTMRLNNGNDANRLELTGGQINIVRQTTGVSWACDYDLRGAGTIVQFGSSASPSAQAFTMAAAATT</sequence>
<evidence type="ECO:0000313" key="3">
    <source>
        <dbReference type="Proteomes" id="UP001604335"/>
    </source>
</evidence>
<gene>
    <name evidence="2" type="ORF">VPK24_08890</name>
</gene>
<feature type="non-terminal residue" evidence="2">
    <location>
        <position position="272"/>
    </location>
</feature>
<dbReference type="EMBL" id="JAZAQF010000054">
    <property type="protein sequence ID" value="MFG3817751.1"/>
    <property type="molecule type" value="Genomic_DNA"/>
</dbReference>
<reference evidence="3" key="1">
    <citation type="journal article" date="2024" name="Algal Res.">
        <title>Biochemical, toxicological and genomic investigation of a high-biomass producing Limnothrix strain isolated from Italian shallow drinking water reservoir.</title>
        <authorList>
            <person name="Simonazzi M."/>
            <person name="Shishido T.K."/>
            <person name="Delbaje E."/>
            <person name="Wahlsten M."/>
            <person name="Fewer D.P."/>
            <person name="Sivonen K."/>
            <person name="Pezzolesi L."/>
            <person name="Pistocchi R."/>
        </authorList>
    </citation>
    <scope>NUCLEOTIDE SEQUENCE [LARGE SCALE GENOMIC DNA]</scope>
    <source>
        <strain evidence="3">LRLZ20PSL1</strain>
    </source>
</reference>
<name>A0ABW7C9B4_9CYAN</name>
<dbReference type="Proteomes" id="UP001604335">
    <property type="component" value="Unassembled WGS sequence"/>
</dbReference>
<feature type="non-terminal residue" evidence="2">
    <location>
        <position position="1"/>
    </location>
</feature>
<comment type="caution">
    <text evidence="2">The sequence shown here is derived from an EMBL/GenBank/DDBJ whole genome shotgun (WGS) entry which is preliminary data.</text>
</comment>